<evidence type="ECO:0000313" key="2">
    <source>
        <dbReference type="Proteomes" id="UP000287166"/>
    </source>
</evidence>
<proteinExistence type="predicted"/>
<dbReference type="OrthoDB" id="3059771at2759"/>
<keyword evidence="2" id="KW-1185">Reference proteome</keyword>
<protein>
    <submittedName>
        <fullName evidence="1">Uncharacterized protein</fullName>
    </submittedName>
</protein>
<evidence type="ECO:0000313" key="1">
    <source>
        <dbReference type="EMBL" id="GBE85447.1"/>
    </source>
</evidence>
<dbReference type="RefSeq" id="XP_027616360.1">
    <property type="nucleotide sequence ID" value="XM_027760559.1"/>
</dbReference>
<organism evidence="1 2">
    <name type="scientific">Sparassis crispa</name>
    <dbReference type="NCBI Taxonomy" id="139825"/>
    <lineage>
        <taxon>Eukaryota</taxon>
        <taxon>Fungi</taxon>
        <taxon>Dikarya</taxon>
        <taxon>Basidiomycota</taxon>
        <taxon>Agaricomycotina</taxon>
        <taxon>Agaricomycetes</taxon>
        <taxon>Polyporales</taxon>
        <taxon>Sparassidaceae</taxon>
        <taxon>Sparassis</taxon>
    </lineage>
</organism>
<accession>A0A401GTA8</accession>
<dbReference type="EMBL" id="BFAD01000007">
    <property type="protein sequence ID" value="GBE85447.1"/>
    <property type="molecule type" value="Genomic_DNA"/>
</dbReference>
<dbReference type="GeneID" id="38782364"/>
<name>A0A401GTA8_9APHY</name>
<dbReference type="AlphaFoldDB" id="A0A401GTA8"/>
<dbReference type="Proteomes" id="UP000287166">
    <property type="component" value="Unassembled WGS sequence"/>
</dbReference>
<gene>
    <name evidence="1" type="ORF">SCP_0706340</name>
</gene>
<reference evidence="1 2" key="1">
    <citation type="journal article" date="2018" name="Sci. Rep.">
        <title>Genome sequence of the cauliflower mushroom Sparassis crispa (Hanabiratake) and its association with beneficial usage.</title>
        <authorList>
            <person name="Kiyama R."/>
            <person name="Furutani Y."/>
            <person name="Kawaguchi K."/>
            <person name="Nakanishi T."/>
        </authorList>
    </citation>
    <scope>NUCLEOTIDE SEQUENCE [LARGE SCALE GENOMIC DNA]</scope>
</reference>
<dbReference type="InParanoid" id="A0A401GTA8"/>
<comment type="caution">
    <text evidence="1">The sequence shown here is derived from an EMBL/GenBank/DDBJ whole genome shotgun (WGS) entry which is preliminary data.</text>
</comment>
<sequence length="464" mass="52040">MDASSSHLQAKSVGGKLRNMFTSKSKLLSARPAVSFPSRIPVRKRDIDEVSLDENEGYLTFPPARVRQRLNSGASVVTIRPSTPRAHTPTRKSSFESIRAISPDAKGAKHLPSVTPPAIRARNLPPTNVLRETTCYNSVPAVCAEARTSVTSFPVRLDAAPSPATQFVSKTAGLTSAATATPSTISSSTPLEYTKLHESMERRNERFDTERHSVEDKAIESIREDVPERKVTGDDTDDEVEQLTDISTMPTIPDEEDQESEQERIEVSVIPEVKPYDCKSPSGRFHIHIKPRNNWNTMWDVPDKSFYAWPAMLCVADNKPNHDLFHSRCPIQCYELMFYSVDFENSHIEDADVASERADYLVKYTGQTLAPVLVPTLIDPSRGICTSPVWVHMERQNVGDSPGGTWRLRFWVPIPMALFTRRESRQFRLRARVGLGDYDVPRVVVDSGVVEVGIEHLRKARIMQ</sequence>